<feature type="domain" description="Mur ligase C-terminal" evidence="23">
    <location>
        <begin position="325"/>
        <end position="443"/>
    </location>
</feature>
<keyword evidence="9 22" id="KW-0436">Ligase</keyword>
<evidence type="ECO:0000256" key="5">
    <source>
        <dbReference type="ARBA" id="ARBA00008276"/>
    </source>
</evidence>
<evidence type="ECO:0000256" key="21">
    <source>
        <dbReference type="ARBA" id="ARBA00049161"/>
    </source>
</evidence>
<dbReference type="InterPro" id="IPR013221">
    <property type="entry name" value="Mur_ligase_cen"/>
</dbReference>
<comment type="catalytic activity">
    <reaction evidence="19">
        <text>10-formyltetrahydrofolyl-(gamma-L-Glu)(n) + L-glutamate + ATP = 10-formyltetrahydrofolyl-(gamma-L-Glu)(n+1) + ADP + phosphate + H(+)</text>
        <dbReference type="Rhea" id="RHEA:51904"/>
        <dbReference type="Rhea" id="RHEA-COMP:13088"/>
        <dbReference type="Rhea" id="RHEA-COMP:14300"/>
        <dbReference type="ChEBI" id="CHEBI:15378"/>
        <dbReference type="ChEBI" id="CHEBI:29985"/>
        <dbReference type="ChEBI" id="CHEBI:30616"/>
        <dbReference type="ChEBI" id="CHEBI:43474"/>
        <dbReference type="ChEBI" id="CHEBI:134413"/>
        <dbReference type="ChEBI" id="CHEBI:456216"/>
        <dbReference type="EC" id="6.3.2.17"/>
    </reaction>
</comment>
<keyword evidence="14" id="KW-0289">Folate biosynthesis</keyword>
<dbReference type="SUPFAM" id="SSF53623">
    <property type="entry name" value="MurD-like peptide ligases, catalytic domain"/>
    <property type="match status" value="1"/>
</dbReference>
<protein>
    <recommendedName>
        <fullName evidence="8">Dihydrofolate synthase/folylpolyglutamate synthase</fullName>
        <ecNumber evidence="6">6.3.2.12</ecNumber>
        <ecNumber evidence="7">6.3.2.17</ecNumber>
    </recommendedName>
    <alternativeName>
        <fullName evidence="17">Folylpoly-gamma-glutamate synthetase-dihydrofolate synthetase</fullName>
    </alternativeName>
    <alternativeName>
        <fullName evidence="15">Folylpolyglutamate synthetase</fullName>
    </alternativeName>
    <alternativeName>
        <fullName evidence="16">Tetrahydrofolylpolyglutamate synthase</fullName>
    </alternativeName>
</protein>
<dbReference type="Gene3D" id="3.90.190.20">
    <property type="entry name" value="Mur ligase, C-terminal domain"/>
    <property type="match status" value="1"/>
</dbReference>
<comment type="catalytic activity">
    <reaction evidence="20">
        <text>(6R)-5,10-methylenetetrahydrofolyl-(gamma-L-Glu)(n) + L-glutamate + ATP = (6R)-5,10-methylenetetrahydrofolyl-(gamma-L-Glu)(n+1) + ADP + phosphate + H(+)</text>
        <dbReference type="Rhea" id="RHEA:51912"/>
        <dbReference type="Rhea" id="RHEA-COMP:13257"/>
        <dbReference type="Rhea" id="RHEA-COMP:13258"/>
        <dbReference type="ChEBI" id="CHEBI:15378"/>
        <dbReference type="ChEBI" id="CHEBI:29985"/>
        <dbReference type="ChEBI" id="CHEBI:30616"/>
        <dbReference type="ChEBI" id="CHEBI:43474"/>
        <dbReference type="ChEBI" id="CHEBI:136572"/>
        <dbReference type="ChEBI" id="CHEBI:456216"/>
        <dbReference type="EC" id="6.3.2.17"/>
    </reaction>
</comment>
<evidence type="ECO:0000256" key="11">
    <source>
        <dbReference type="ARBA" id="ARBA00022741"/>
    </source>
</evidence>
<evidence type="ECO:0000256" key="6">
    <source>
        <dbReference type="ARBA" id="ARBA00013023"/>
    </source>
</evidence>
<dbReference type="GO" id="GO:0008841">
    <property type="term" value="F:dihydrofolate synthase activity"/>
    <property type="evidence" value="ECO:0007669"/>
    <property type="project" value="UniProtKB-EC"/>
</dbReference>
<feature type="domain" description="Mur ligase central" evidence="24">
    <location>
        <begin position="73"/>
        <end position="294"/>
    </location>
</feature>
<dbReference type="EC" id="6.3.2.12" evidence="6"/>
<evidence type="ECO:0000256" key="3">
    <source>
        <dbReference type="ARBA" id="ARBA00004799"/>
    </source>
</evidence>
<comment type="caution">
    <text evidence="25">The sequence shown here is derived from an EMBL/GenBank/DDBJ whole genome shotgun (WGS) entry which is preliminary data.</text>
</comment>
<dbReference type="GO" id="GO:0005737">
    <property type="term" value="C:cytoplasm"/>
    <property type="evidence" value="ECO:0007669"/>
    <property type="project" value="TreeGrafter"/>
</dbReference>
<dbReference type="GO" id="GO:0046872">
    <property type="term" value="F:metal ion binding"/>
    <property type="evidence" value="ECO:0007669"/>
    <property type="project" value="UniProtKB-KW"/>
</dbReference>
<dbReference type="InterPro" id="IPR004101">
    <property type="entry name" value="Mur_ligase_C"/>
</dbReference>
<dbReference type="AlphaFoldDB" id="A0A561PTT6"/>
<dbReference type="Proteomes" id="UP000320811">
    <property type="component" value="Unassembled WGS sequence"/>
</dbReference>
<gene>
    <name evidence="25" type="ORF">FHW36_103339</name>
</gene>
<evidence type="ECO:0000259" key="23">
    <source>
        <dbReference type="Pfam" id="PF02875"/>
    </source>
</evidence>
<dbReference type="InterPro" id="IPR018109">
    <property type="entry name" value="Folylpolyglutamate_synth_CS"/>
</dbReference>
<sequence>MVEASSRCASARLAARLIIINMASYKETLDYLYAQLPMFTRVGASAFKTDLHNTLALLEQLQQPQHTFKTIHVAGTNGKGSTSHMLAAIFQQAGYKTGLYTSPHLLDFRERIRINGAMVPEEFVVRFTEDMHTHITDIAPSFFELTVAMAFQYFKQEAVDIAIIEVGLGGRLDSTNVITPELSLITNISYDHKNMLGDTLPEIAAEKAGIIKQGVPVVISETQPEVQEVFINTAQSKQAPIHFADQEWMESSSAIEGHHLNLMLMDRQQQQMRKFQLDLNGQYQEKNVMGVLSAVKLLQQQGWHITWEHVGTALSHVKKLTGLRGRWDVIQQHPLTVLDVGHNEAGINEIVEQLGHVNYQQLHIVVGFVKDKEVEKVLPLFPGTAHYYFCKAQIPRALDEVALAEMGAAAGLQGHAYPSAQAALQAARQHAKPDDMILVCGSFFVVAEVM</sequence>
<dbReference type="Pfam" id="PF02875">
    <property type="entry name" value="Mur_ligase_C"/>
    <property type="match status" value="1"/>
</dbReference>
<dbReference type="GO" id="GO:0046656">
    <property type="term" value="P:folic acid biosynthetic process"/>
    <property type="evidence" value="ECO:0007669"/>
    <property type="project" value="UniProtKB-KW"/>
</dbReference>
<evidence type="ECO:0000256" key="2">
    <source>
        <dbReference type="ARBA" id="ARBA00002714"/>
    </source>
</evidence>
<keyword evidence="11 22" id="KW-0547">Nucleotide-binding</keyword>
<comment type="function">
    <text evidence="2">Functions in two distinct reactions of the de novo folate biosynthetic pathway. Catalyzes the addition of a glutamate residue to dihydropteroate (7,8-dihydropteroate or H2Pte) to form dihydrofolate (7,8-dihydrofolate monoglutamate or H2Pte-Glu). Also catalyzes successive additions of L-glutamate to tetrahydrofolate or 10-formyltetrahydrofolate or 5,10-methylenetetrahydrofolate, leading to folylpolyglutamate derivatives.</text>
</comment>
<keyword evidence="13" id="KW-0460">Magnesium</keyword>
<dbReference type="EMBL" id="VIWO01000003">
    <property type="protein sequence ID" value="TWF41535.1"/>
    <property type="molecule type" value="Genomic_DNA"/>
</dbReference>
<evidence type="ECO:0000256" key="8">
    <source>
        <dbReference type="ARBA" id="ARBA00019357"/>
    </source>
</evidence>
<dbReference type="InterPro" id="IPR001645">
    <property type="entry name" value="Folylpolyglutamate_synth"/>
</dbReference>
<evidence type="ECO:0000256" key="9">
    <source>
        <dbReference type="ARBA" id="ARBA00022598"/>
    </source>
</evidence>
<evidence type="ECO:0000256" key="18">
    <source>
        <dbReference type="ARBA" id="ARBA00047493"/>
    </source>
</evidence>
<dbReference type="SUPFAM" id="SSF53244">
    <property type="entry name" value="MurD-like peptide ligases, peptide-binding domain"/>
    <property type="match status" value="1"/>
</dbReference>
<dbReference type="PIRSF" id="PIRSF001563">
    <property type="entry name" value="Folylpolyglu_synth"/>
    <property type="match status" value="1"/>
</dbReference>
<organism evidence="25 26">
    <name type="scientific">Chitinophaga polysaccharea</name>
    <dbReference type="NCBI Taxonomy" id="1293035"/>
    <lineage>
        <taxon>Bacteria</taxon>
        <taxon>Pseudomonadati</taxon>
        <taxon>Bacteroidota</taxon>
        <taxon>Chitinophagia</taxon>
        <taxon>Chitinophagales</taxon>
        <taxon>Chitinophagaceae</taxon>
        <taxon>Chitinophaga</taxon>
    </lineage>
</organism>
<accession>A0A561PTT6</accession>
<evidence type="ECO:0000256" key="12">
    <source>
        <dbReference type="ARBA" id="ARBA00022840"/>
    </source>
</evidence>
<keyword evidence="10" id="KW-0479">Metal-binding</keyword>
<comment type="cofactor">
    <cofactor evidence="1">
        <name>Mg(2+)</name>
        <dbReference type="ChEBI" id="CHEBI:18420"/>
    </cofactor>
</comment>
<dbReference type="EC" id="6.3.2.17" evidence="7"/>
<comment type="similarity">
    <text evidence="5 22">Belongs to the folylpolyglutamate synthase family.</text>
</comment>
<evidence type="ECO:0000259" key="24">
    <source>
        <dbReference type="Pfam" id="PF08245"/>
    </source>
</evidence>
<comment type="catalytic activity">
    <reaction evidence="18">
        <text>(6S)-5,6,7,8-tetrahydrofolyl-(gamma-L-Glu)(n) + L-glutamate + ATP = (6S)-5,6,7,8-tetrahydrofolyl-(gamma-L-Glu)(n+1) + ADP + phosphate + H(+)</text>
        <dbReference type="Rhea" id="RHEA:10580"/>
        <dbReference type="Rhea" id="RHEA-COMP:14738"/>
        <dbReference type="Rhea" id="RHEA-COMP:14740"/>
        <dbReference type="ChEBI" id="CHEBI:15378"/>
        <dbReference type="ChEBI" id="CHEBI:29985"/>
        <dbReference type="ChEBI" id="CHEBI:30616"/>
        <dbReference type="ChEBI" id="CHEBI:43474"/>
        <dbReference type="ChEBI" id="CHEBI:141005"/>
        <dbReference type="ChEBI" id="CHEBI:456216"/>
        <dbReference type="EC" id="6.3.2.17"/>
    </reaction>
</comment>
<dbReference type="PANTHER" id="PTHR11136">
    <property type="entry name" value="FOLYLPOLYGLUTAMATE SYNTHASE-RELATED"/>
    <property type="match status" value="1"/>
</dbReference>
<evidence type="ECO:0000256" key="10">
    <source>
        <dbReference type="ARBA" id="ARBA00022723"/>
    </source>
</evidence>
<evidence type="ECO:0000256" key="22">
    <source>
        <dbReference type="PIRNR" id="PIRNR001563"/>
    </source>
</evidence>
<evidence type="ECO:0000256" key="19">
    <source>
        <dbReference type="ARBA" id="ARBA00047808"/>
    </source>
</evidence>
<evidence type="ECO:0000313" key="25">
    <source>
        <dbReference type="EMBL" id="TWF41535.1"/>
    </source>
</evidence>
<comment type="catalytic activity">
    <reaction evidence="21">
        <text>7,8-dihydropteroate + L-glutamate + ATP = 7,8-dihydrofolate + ADP + phosphate + H(+)</text>
        <dbReference type="Rhea" id="RHEA:23584"/>
        <dbReference type="ChEBI" id="CHEBI:15378"/>
        <dbReference type="ChEBI" id="CHEBI:17839"/>
        <dbReference type="ChEBI" id="CHEBI:29985"/>
        <dbReference type="ChEBI" id="CHEBI:30616"/>
        <dbReference type="ChEBI" id="CHEBI:43474"/>
        <dbReference type="ChEBI" id="CHEBI:57451"/>
        <dbReference type="ChEBI" id="CHEBI:456216"/>
        <dbReference type="EC" id="6.3.2.12"/>
    </reaction>
</comment>
<evidence type="ECO:0000256" key="7">
    <source>
        <dbReference type="ARBA" id="ARBA00013025"/>
    </source>
</evidence>
<proteinExistence type="inferred from homology"/>
<keyword evidence="26" id="KW-1185">Reference proteome</keyword>
<evidence type="ECO:0000256" key="15">
    <source>
        <dbReference type="ARBA" id="ARBA00030048"/>
    </source>
</evidence>
<dbReference type="Pfam" id="PF08245">
    <property type="entry name" value="Mur_ligase_M"/>
    <property type="match status" value="1"/>
</dbReference>
<evidence type="ECO:0000256" key="13">
    <source>
        <dbReference type="ARBA" id="ARBA00022842"/>
    </source>
</evidence>
<evidence type="ECO:0000256" key="14">
    <source>
        <dbReference type="ARBA" id="ARBA00022909"/>
    </source>
</evidence>
<dbReference type="PROSITE" id="PS01012">
    <property type="entry name" value="FOLYLPOLYGLU_SYNT_2"/>
    <property type="match status" value="1"/>
</dbReference>
<dbReference type="InterPro" id="IPR036565">
    <property type="entry name" value="Mur-like_cat_sf"/>
</dbReference>
<dbReference type="NCBIfam" id="TIGR01499">
    <property type="entry name" value="folC"/>
    <property type="match status" value="1"/>
</dbReference>
<keyword evidence="12 22" id="KW-0067">ATP-binding</keyword>
<dbReference type="GO" id="GO:0004326">
    <property type="term" value="F:tetrahydrofolylpolyglutamate synthase activity"/>
    <property type="evidence" value="ECO:0007669"/>
    <property type="project" value="UniProtKB-EC"/>
</dbReference>
<dbReference type="Gene3D" id="3.40.1190.10">
    <property type="entry name" value="Mur-like, catalytic domain"/>
    <property type="match status" value="1"/>
</dbReference>
<evidence type="ECO:0000256" key="4">
    <source>
        <dbReference type="ARBA" id="ARBA00005150"/>
    </source>
</evidence>
<dbReference type="PANTHER" id="PTHR11136:SF0">
    <property type="entry name" value="DIHYDROFOLATE SYNTHETASE-RELATED"/>
    <property type="match status" value="1"/>
</dbReference>
<evidence type="ECO:0000256" key="17">
    <source>
        <dbReference type="ARBA" id="ARBA00032510"/>
    </source>
</evidence>
<dbReference type="GO" id="GO:0005524">
    <property type="term" value="F:ATP binding"/>
    <property type="evidence" value="ECO:0007669"/>
    <property type="project" value="UniProtKB-KW"/>
</dbReference>
<dbReference type="FunFam" id="3.40.1190.10:FF:000011">
    <property type="entry name" value="Folylpolyglutamate synthase/dihydrofolate synthase"/>
    <property type="match status" value="1"/>
</dbReference>
<name>A0A561PTT6_9BACT</name>
<dbReference type="InterPro" id="IPR036615">
    <property type="entry name" value="Mur_ligase_C_dom_sf"/>
</dbReference>
<evidence type="ECO:0000256" key="16">
    <source>
        <dbReference type="ARBA" id="ARBA00030592"/>
    </source>
</evidence>
<comment type="pathway">
    <text evidence="3">Cofactor biosynthesis; tetrahydrofolate biosynthesis; 7,8-dihydrofolate from 2-amino-4-hydroxy-6-hydroxymethyl-7,8-dihydropteridine diphosphate and 4-aminobenzoate: step 2/2.</text>
</comment>
<comment type="pathway">
    <text evidence="4">Cofactor biosynthesis; tetrahydrofolylpolyglutamate biosynthesis.</text>
</comment>
<evidence type="ECO:0000256" key="20">
    <source>
        <dbReference type="ARBA" id="ARBA00049035"/>
    </source>
</evidence>
<reference evidence="25 26" key="1">
    <citation type="submission" date="2019-06" db="EMBL/GenBank/DDBJ databases">
        <title>Sorghum-associated microbial communities from plants grown in Nebraska, USA.</title>
        <authorList>
            <person name="Schachtman D."/>
        </authorList>
    </citation>
    <scope>NUCLEOTIDE SEQUENCE [LARGE SCALE GENOMIC DNA]</scope>
    <source>
        <strain evidence="25 26">1209</strain>
    </source>
</reference>
<evidence type="ECO:0000256" key="1">
    <source>
        <dbReference type="ARBA" id="ARBA00001946"/>
    </source>
</evidence>
<evidence type="ECO:0000313" key="26">
    <source>
        <dbReference type="Proteomes" id="UP000320811"/>
    </source>
</evidence>